<evidence type="ECO:0000256" key="11">
    <source>
        <dbReference type="ARBA" id="ARBA00023136"/>
    </source>
</evidence>
<evidence type="ECO:0000256" key="12">
    <source>
        <dbReference type="ARBA" id="ARBA00023139"/>
    </source>
</evidence>
<evidence type="ECO:0000259" key="17">
    <source>
        <dbReference type="Pfam" id="PF22461"/>
    </source>
</evidence>
<dbReference type="RefSeq" id="WP_013622203.1">
    <property type="nucleotide sequence ID" value="NC_015167.1"/>
</dbReference>
<dbReference type="InterPro" id="IPR049712">
    <property type="entry name" value="Poly_export"/>
</dbReference>
<evidence type="ECO:0000256" key="5">
    <source>
        <dbReference type="ARBA" id="ARBA00022597"/>
    </source>
</evidence>
<keyword evidence="5" id="KW-0762">Sugar transport</keyword>
<gene>
    <name evidence="18" type="ordered locus">Celly_2643</name>
</gene>
<proteinExistence type="inferred from homology"/>
<dbReference type="Pfam" id="PF02563">
    <property type="entry name" value="Poly_export"/>
    <property type="match status" value="1"/>
</dbReference>
<protein>
    <submittedName>
        <fullName evidence="18">Polysaccharide export protein</fullName>
    </submittedName>
</protein>
<accession>F0R9W5</accession>
<reference evidence="18 19" key="1">
    <citation type="journal article" date="2011" name="Stand. Genomic Sci.">
        <title>Complete genome sequence of Cellulophaga lytica type strain (LIM- 21).</title>
        <authorList>
            <person name="Pati A."/>
            <person name="Abt B."/>
            <person name="Teshima H."/>
            <person name="Nolan M."/>
            <person name="Lapidus A."/>
            <person name="Lucas S."/>
            <person name="Hammon N."/>
            <person name="Deshpande S."/>
            <person name="Cheng J.F."/>
            <person name="Tapia R."/>
            <person name="Han C."/>
            <person name="Goodwin L."/>
            <person name="Pitluck S."/>
            <person name="Liolios K."/>
            <person name="Pagani I."/>
            <person name="Mavromatis K."/>
            <person name="Ovchinikova G."/>
            <person name="Chen A."/>
            <person name="Palaniappan K."/>
            <person name="Land M."/>
            <person name="Hauser L."/>
            <person name="Jeffries C.D."/>
            <person name="Detter J.C."/>
            <person name="Brambilla E.M."/>
            <person name="Kannan K.P."/>
            <person name="Rohde M."/>
            <person name="Spring S."/>
            <person name="Goker M."/>
            <person name="Woyke T."/>
            <person name="Bristow J."/>
            <person name="Eisen J.A."/>
            <person name="Markowitz V."/>
            <person name="Hugenholtz P."/>
            <person name="Kyrpides N.C."/>
            <person name="Klenk H.P."/>
            <person name="Ivanova N."/>
        </authorList>
    </citation>
    <scope>NUCLEOTIDE SEQUENCE [LARGE SCALE GENOMIC DNA]</scope>
    <source>
        <strain evidence="19">ATCC 23178 / DSM 7489 / JCM 8516 / NBRC 14961 / NCIMB 1423 / VKM B-1433 / Cy l20</strain>
    </source>
</reference>
<evidence type="ECO:0000256" key="8">
    <source>
        <dbReference type="ARBA" id="ARBA00023047"/>
    </source>
</evidence>
<evidence type="ECO:0000256" key="6">
    <source>
        <dbReference type="ARBA" id="ARBA00022692"/>
    </source>
</evidence>
<dbReference type="GO" id="GO:0046930">
    <property type="term" value="C:pore complex"/>
    <property type="evidence" value="ECO:0007669"/>
    <property type="project" value="UniProtKB-KW"/>
</dbReference>
<keyword evidence="7" id="KW-0732">Signal</keyword>
<keyword evidence="13" id="KW-0998">Cell outer membrane</keyword>
<evidence type="ECO:0000313" key="19">
    <source>
        <dbReference type="Proteomes" id="UP000007487"/>
    </source>
</evidence>
<dbReference type="KEGG" id="cly:Celly_2643"/>
<keyword evidence="9" id="KW-0406">Ion transport</keyword>
<dbReference type="PANTHER" id="PTHR33619">
    <property type="entry name" value="POLYSACCHARIDE EXPORT PROTEIN GFCE-RELATED"/>
    <property type="match status" value="1"/>
</dbReference>
<dbReference type="InterPro" id="IPR054765">
    <property type="entry name" value="SLBB_dom"/>
</dbReference>
<keyword evidence="14" id="KW-0449">Lipoprotein</keyword>
<dbReference type="HOGENOM" id="CLU_038343_1_0_10"/>
<evidence type="ECO:0000256" key="10">
    <source>
        <dbReference type="ARBA" id="ARBA00023114"/>
    </source>
</evidence>
<dbReference type="Gene3D" id="3.30.1950.10">
    <property type="entry name" value="wza like domain"/>
    <property type="match status" value="1"/>
</dbReference>
<keyword evidence="3" id="KW-0813">Transport</keyword>
<keyword evidence="12" id="KW-0564">Palmitate</keyword>
<keyword evidence="4" id="KW-1134">Transmembrane beta strand</keyword>
<dbReference type="GO" id="GO:0009279">
    <property type="term" value="C:cell outer membrane"/>
    <property type="evidence" value="ECO:0007669"/>
    <property type="project" value="UniProtKB-SubCell"/>
</dbReference>
<evidence type="ECO:0000256" key="14">
    <source>
        <dbReference type="ARBA" id="ARBA00023288"/>
    </source>
</evidence>
<feature type="domain" description="Polysaccharide export protein N-terminal" evidence="16">
    <location>
        <begin position="52"/>
        <end position="137"/>
    </location>
</feature>
<feature type="domain" description="SLBB" evidence="17">
    <location>
        <begin position="142"/>
        <end position="220"/>
    </location>
</feature>
<evidence type="ECO:0000256" key="3">
    <source>
        <dbReference type="ARBA" id="ARBA00022448"/>
    </source>
</evidence>
<dbReference type="PROSITE" id="PS51257">
    <property type="entry name" value="PROKAR_LIPOPROTEIN"/>
    <property type="match status" value="1"/>
</dbReference>
<dbReference type="PANTHER" id="PTHR33619:SF3">
    <property type="entry name" value="POLYSACCHARIDE EXPORT PROTEIN GFCE-RELATED"/>
    <property type="match status" value="1"/>
</dbReference>
<comment type="similarity">
    <text evidence="2">Belongs to the BexD/CtrA/VexA family.</text>
</comment>
<evidence type="ECO:0000256" key="7">
    <source>
        <dbReference type="ARBA" id="ARBA00022729"/>
    </source>
</evidence>
<dbReference type="GO" id="GO:0015159">
    <property type="term" value="F:polysaccharide transmembrane transporter activity"/>
    <property type="evidence" value="ECO:0007669"/>
    <property type="project" value="InterPro"/>
</dbReference>
<keyword evidence="15" id="KW-1133">Transmembrane helix</keyword>
<evidence type="ECO:0000256" key="9">
    <source>
        <dbReference type="ARBA" id="ARBA00023065"/>
    </source>
</evidence>
<name>F0R9W5_CELLC</name>
<keyword evidence="19" id="KW-1185">Reference proteome</keyword>
<dbReference type="Proteomes" id="UP000007487">
    <property type="component" value="Chromosome"/>
</dbReference>
<feature type="transmembrane region" description="Helical" evidence="15">
    <location>
        <begin position="236"/>
        <end position="255"/>
    </location>
</feature>
<dbReference type="GO" id="GO:0006811">
    <property type="term" value="P:monoatomic ion transport"/>
    <property type="evidence" value="ECO:0007669"/>
    <property type="project" value="UniProtKB-KW"/>
</dbReference>
<evidence type="ECO:0000256" key="1">
    <source>
        <dbReference type="ARBA" id="ARBA00004571"/>
    </source>
</evidence>
<evidence type="ECO:0000259" key="16">
    <source>
        <dbReference type="Pfam" id="PF02563"/>
    </source>
</evidence>
<evidence type="ECO:0000256" key="15">
    <source>
        <dbReference type="SAM" id="Phobius"/>
    </source>
</evidence>
<dbReference type="GO" id="GO:0015288">
    <property type="term" value="F:porin activity"/>
    <property type="evidence" value="ECO:0007669"/>
    <property type="project" value="UniProtKB-KW"/>
</dbReference>
<evidence type="ECO:0000313" key="18">
    <source>
        <dbReference type="EMBL" id="ADY30460.1"/>
    </source>
</evidence>
<keyword evidence="11 15" id="KW-0472">Membrane</keyword>
<dbReference type="eggNOG" id="COG1596">
    <property type="taxonomic scope" value="Bacteria"/>
</dbReference>
<dbReference type="OrthoDB" id="662756at2"/>
<evidence type="ECO:0000256" key="4">
    <source>
        <dbReference type="ARBA" id="ARBA00022452"/>
    </source>
</evidence>
<dbReference type="STRING" id="867900.Celly_2643"/>
<dbReference type="InterPro" id="IPR003715">
    <property type="entry name" value="Poly_export_N"/>
</dbReference>
<sequence>MKITRLIPTKIVAIFIVMMTISCASKKDIVYFQDALNYETIVNEDVFVTKFKVDDLIGIFVSGKTPEAGRPFNLYRGAQEGGIAAEQVDYLVDLDGMIDFPILGRIKVAGLSPNELRNELREKLTVYIKDPIINIRLKNFEVTINGEVNRPGTYKVNGERINIMEALGLAGDLKIKGRRDNILVMRDFNGVRNYMRIDLTSKNAVNSPAYYLTQNDVVYVEPNKSAINSSNQDSRAGIIVSIASVLITSTVLLITRN</sequence>
<keyword evidence="10" id="KW-0626">Porin</keyword>
<keyword evidence="6 15" id="KW-0812">Transmembrane</keyword>
<dbReference type="AlphaFoldDB" id="F0R9W5"/>
<keyword evidence="8" id="KW-0625">Polysaccharide transport</keyword>
<evidence type="ECO:0000256" key="2">
    <source>
        <dbReference type="ARBA" id="ARBA00009450"/>
    </source>
</evidence>
<comment type="subcellular location">
    <subcellularLocation>
        <location evidence="1">Cell outer membrane</location>
        <topology evidence="1">Multi-pass membrane protein</topology>
    </subcellularLocation>
</comment>
<dbReference type="Pfam" id="PF22461">
    <property type="entry name" value="SLBB_2"/>
    <property type="match status" value="1"/>
</dbReference>
<dbReference type="EMBL" id="CP002534">
    <property type="protein sequence ID" value="ADY30460.1"/>
    <property type="molecule type" value="Genomic_DNA"/>
</dbReference>
<organism evidence="18 19">
    <name type="scientific">Cellulophaga lytica (strain ATCC 23178 / DSM 7489 / JCM 8516 / NBRC 14961 / NCIMB 1423 / VKM B-1433 / Cy l20)</name>
    <dbReference type="NCBI Taxonomy" id="867900"/>
    <lineage>
        <taxon>Bacteria</taxon>
        <taxon>Pseudomonadati</taxon>
        <taxon>Bacteroidota</taxon>
        <taxon>Flavobacteriia</taxon>
        <taxon>Flavobacteriales</taxon>
        <taxon>Flavobacteriaceae</taxon>
        <taxon>Cellulophaga</taxon>
    </lineage>
</organism>
<evidence type="ECO:0000256" key="13">
    <source>
        <dbReference type="ARBA" id="ARBA00023237"/>
    </source>
</evidence>